<keyword evidence="2" id="KW-0805">Transcription regulation</keyword>
<dbReference type="GO" id="GO:0003677">
    <property type="term" value="F:DNA binding"/>
    <property type="evidence" value="ECO:0007669"/>
    <property type="project" value="InterPro"/>
</dbReference>
<gene>
    <name evidence="7" type="ORF">BC643_2738</name>
</gene>
<dbReference type="OrthoDB" id="1093111at2"/>
<dbReference type="GO" id="GO:0016987">
    <property type="term" value="F:sigma factor activity"/>
    <property type="evidence" value="ECO:0007669"/>
    <property type="project" value="UniProtKB-KW"/>
</dbReference>
<evidence type="ECO:0000256" key="1">
    <source>
        <dbReference type="ARBA" id="ARBA00010641"/>
    </source>
</evidence>
<dbReference type="InterPro" id="IPR014284">
    <property type="entry name" value="RNA_pol_sigma-70_dom"/>
</dbReference>
<dbReference type="Gene3D" id="1.10.1740.10">
    <property type="match status" value="1"/>
</dbReference>
<evidence type="ECO:0000313" key="8">
    <source>
        <dbReference type="Proteomes" id="UP000283387"/>
    </source>
</evidence>
<organism evidence="7 8">
    <name type="scientific">Mangrovibacterium diazotrophicum</name>
    <dbReference type="NCBI Taxonomy" id="1261403"/>
    <lineage>
        <taxon>Bacteria</taxon>
        <taxon>Pseudomonadati</taxon>
        <taxon>Bacteroidota</taxon>
        <taxon>Bacteroidia</taxon>
        <taxon>Marinilabiliales</taxon>
        <taxon>Prolixibacteraceae</taxon>
        <taxon>Mangrovibacterium</taxon>
    </lineage>
</organism>
<evidence type="ECO:0000259" key="5">
    <source>
        <dbReference type="Pfam" id="PF04542"/>
    </source>
</evidence>
<evidence type="ECO:0000259" key="6">
    <source>
        <dbReference type="Pfam" id="PF08281"/>
    </source>
</evidence>
<sequence>MGVLDRNNFGLTDESSFERFFKANYQLACLIALRYVKSEQIADDIVQEVFVALWQKRDELTIRSSLKSYLFNMVRNRSLNYLRDEKQMDEITESAVSSELIDDPNNNFSEEELAVHISKAIDELPAQCKKVFLLAYHERLTYNEIASTLNLSKNTIKTQMGIAYKMIRFKLSAYFLNLFSFSFGRRKK</sequence>
<evidence type="ECO:0000256" key="4">
    <source>
        <dbReference type="ARBA" id="ARBA00023163"/>
    </source>
</evidence>
<dbReference type="Proteomes" id="UP000283387">
    <property type="component" value="Unassembled WGS sequence"/>
</dbReference>
<dbReference type="SUPFAM" id="SSF88659">
    <property type="entry name" value="Sigma3 and sigma4 domains of RNA polymerase sigma factors"/>
    <property type="match status" value="1"/>
</dbReference>
<dbReference type="PANTHER" id="PTHR43133:SF46">
    <property type="entry name" value="RNA POLYMERASE SIGMA-70 FACTOR ECF SUBFAMILY"/>
    <property type="match status" value="1"/>
</dbReference>
<dbReference type="Pfam" id="PF08281">
    <property type="entry name" value="Sigma70_r4_2"/>
    <property type="match status" value="1"/>
</dbReference>
<dbReference type="RefSeq" id="WP_120273586.1">
    <property type="nucleotide sequence ID" value="NZ_RAPN01000001.1"/>
</dbReference>
<dbReference type="Pfam" id="PF04542">
    <property type="entry name" value="Sigma70_r2"/>
    <property type="match status" value="1"/>
</dbReference>
<dbReference type="InterPro" id="IPR013249">
    <property type="entry name" value="RNA_pol_sigma70_r4_t2"/>
</dbReference>
<proteinExistence type="inferred from homology"/>
<dbReference type="InterPro" id="IPR036388">
    <property type="entry name" value="WH-like_DNA-bd_sf"/>
</dbReference>
<dbReference type="GO" id="GO:0006352">
    <property type="term" value="P:DNA-templated transcription initiation"/>
    <property type="evidence" value="ECO:0007669"/>
    <property type="project" value="InterPro"/>
</dbReference>
<dbReference type="InterPro" id="IPR039425">
    <property type="entry name" value="RNA_pol_sigma-70-like"/>
</dbReference>
<evidence type="ECO:0000256" key="3">
    <source>
        <dbReference type="ARBA" id="ARBA00023082"/>
    </source>
</evidence>
<keyword evidence="4" id="KW-0804">Transcription</keyword>
<dbReference type="InterPro" id="IPR014327">
    <property type="entry name" value="RNA_pol_sigma70_bacteroid"/>
</dbReference>
<dbReference type="PANTHER" id="PTHR43133">
    <property type="entry name" value="RNA POLYMERASE ECF-TYPE SIGMA FACTO"/>
    <property type="match status" value="1"/>
</dbReference>
<dbReference type="InterPro" id="IPR013325">
    <property type="entry name" value="RNA_pol_sigma_r2"/>
</dbReference>
<protein>
    <submittedName>
        <fullName evidence="7">RNA polymerase sigma-70 factor (ECF subfamily)</fullName>
    </submittedName>
</protein>
<dbReference type="AlphaFoldDB" id="A0A419WA81"/>
<comment type="similarity">
    <text evidence="1">Belongs to the sigma-70 factor family. ECF subfamily.</text>
</comment>
<dbReference type="SUPFAM" id="SSF88946">
    <property type="entry name" value="Sigma2 domain of RNA polymerase sigma factors"/>
    <property type="match status" value="1"/>
</dbReference>
<keyword evidence="8" id="KW-1185">Reference proteome</keyword>
<accession>A0A419WA81</accession>
<feature type="domain" description="RNA polymerase sigma factor 70 region 4 type 2" evidence="6">
    <location>
        <begin position="117"/>
        <end position="160"/>
    </location>
</feature>
<keyword evidence="3" id="KW-0731">Sigma factor</keyword>
<evidence type="ECO:0000313" key="7">
    <source>
        <dbReference type="EMBL" id="RKD92367.1"/>
    </source>
</evidence>
<dbReference type="InterPro" id="IPR007627">
    <property type="entry name" value="RNA_pol_sigma70_r2"/>
</dbReference>
<dbReference type="InterPro" id="IPR013324">
    <property type="entry name" value="RNA_pol_sigma_r3/r4-like"/>
</dbReference>
<evidence type="ECO:0000256" key="2">
    <source>
        <dbReference type="ARBA" id="ARBA00023015"/>
    </source>
</evidence>
<feature type="domain" description="RNA polymerase sigma-70 region 2" evidence="5">
    <location>
        <begin position="21"/>
        <end position="86"/>
    </location>
</feature>
<dbReference type="NCBIfam" id="TIGR02985">
    <property type="entry name" value="Sig70_bacteroi1"/>
    <property type="match status" value="1"/>
</dbReference>
<name>A0A419WA81_9BACT</name>
<comment type="caution">
    <text evidence="7">The sequence shown here is derived from an EMBL/GenBank/DDBJ whole genome shotgun (WGS) entry which is preliminary data.</text>
</comment>
<dbReference type="Gene3D" id="1.10.10.10">
    <property type="entry name" value="Winged helix-like DNA-binding domain superfamily/Winged helix DNA-binding domain"/>
    <property type="match status" value="1"/>
</dbReference>
<dbReference type="NCBIfam" id="TIGR02937">
    <property type="entry name" value="sigma70-ECF"/>
    <property type="match status" value="1"/>
</dbReference>
<reference evidence="7 8" key="1">
    <citation type="submission" date="2018-09" db="EMBL/GenBank/DDBJ databases">
        <title>Genomic Encyclopedia of Archaeal and Bacterial Type Strains, Phase II (KMG-II): from individual species to whole genera.</title>
        <authorList>
            <person name="Goeker M."/>
        </authorList>
    </citation>
    <scope>NUCLEOTIDE SEQUENCE [LARGE SCALE GENOMIC DNA]</scope>
    <source>
        <strain evidence="7 8">DSM 27148</strain>
    </source>
</reference>
<dbReference type="EMBL" id="RAPN01000001">
    <property type="protein sequence ID" value="RKD92367.1"/>
    <property type="molecule type" value="Genomic_DNA"/>
</dbReference>